<organism evidence="4 5">
    <name type="scientific">Candidatus Enterococcus lowellii</name>
    <dbReference type="NCBI Taxonomy" id="2230877"/>
    <lineage>
        <taxon>Bacteria</taxon>
        <taxon>Bacillati</taxon>
        <taxon>Bacillota</taxon>
        <taxon>Bacilli</taxon>
        <taxon>Lactobacillales</taxon>
        <taxon>Enterococcaceae</taxon>
        <taxon>Enterococcus</taxon>
    </lineage>
</organism>
<dbReference type="PANTHER" id="PTHR43800">
    <property type="entry name" value="PEPTIDYL-LYSINE N-ACETYLTRANSFERASE YJAB"/>
    <property type="match status" value="1"/>
</dbReference>
<dbReference type="Proteomes" id="UP000664701">
    <property type="component" value="Chromosome"/>
</dbReference>
<keyword evidence="5" id="KW-1185">Reference proteome</keyword>
<name>A0ABZ2SS01_9ENTE</name>
<gene>
    <name evidence="4" type="ORF">DOK78_001302</name>
</gene>
<dbReference type="SUPFAM" id="SSF55729">
    <property type="entry name" value="Acyl-CoA N-acyltransferases (Nat)"/>
    <property type="match status" value="1"/>
</dbReference>
<evidence type="ECO:0000256" key="1">
    <source>
        <dbReference type="ARBA" id="ARBA00022679"/>
    </source>
</evidence>
<evidence type="ECO:0000313" key="4">
    <source>
        <dbReference type="EMBL" id="WYJ76669.1"/>
    </source>
</evidence>
<dbReference type="PROSITE" id="PS51186">
    <property type="entry name" value="GNAT"/>
    <property type="match status" value="1"/>
</dbReference>
<dbReference type="InterPro" id="IPR016181">
    <property type="entry name" value="Acyl_CoA_acyltransferase"/>
</dbReference>
<proteinExistence type="predicted"/>
<evidence type="ECO:0000313" key="5">
    <source>
        <dbReference type="Proteomes" id="UP000664701"/>
    </source>
</evidence>
<keyword evidence="1" id="KW-0808">Transferase</keyword>
<protein>
    <recommendedName>
        <fullName evidence="3">N-acetyltransferase domain-containing protein</fullName>
    </recommendedName>
</protein>
<evidence type="ECO:0000259" key="3">
    <source>
        <dbReference type="PROSITE" id="PS51186"/>
    </source>
</evidence>
<dbReference type="Gene3D" id="3.40.630.30">
    <property type="match status" value="1"/>
</dbReference>
<dbReference type="InterPro" id="IPR000182">
    <property type="entry name" value="GNAT_dom"/>
</dbReference>
<reference evidence="4 5" key="2">
    <citation type="submission" date="2024-03" db="EMBL/GenBank/DDBJ databases">
        <title>The Genome Sequence of Enterococcus sp. DIV2402.</title>
        <authorList>
            <consortium name="The Broad Institute Genomics Platform"/>
            <consortium name="The Broad Institute Microbial Omics Core"/>
            <consortium name="The Broad Institute Genomic Center for Infectious Diseases"/>
            <person name="Earl A."/>
            <person name="Manson A."/>
            <person name="Gilmore M."/>
            <person name="Schwartman J."/>
            <person name="Shea T."/>
            <person name="Abouelleil A."/>
            <person name="Cao P."/>
            <person name="Chapman S."/>
            <person name="Cusick C."/>
            <person name="Young S."/>
            <person name="Neafsey D."/>
            <person name="Nusbaum C."/>
            <person name="Birren B."/>
        </authorList>
    </citation>
    <scope>NUCLEOTIDE SEQUENCE [LARGE SCALE GENOMIC DNA]</scope>
    <source>
        <strain evidence="4 5">DIV2402</strain>
    </source>
</reference>
<dbReference type="Pfam" id="PF13673">
    <property type="entry name" value="Acetyltransf_10"/>
    <property type="match status" value="1"/>
</dbReference>
<keyword evidence="2" id="KW-0012">Acyltransferase</keyword>
<reference evidence="4 5" key="1">
    <citation type="submission" date="2021-03" db="EMBL/GenBank/DDBJ databases">
        <authorList>
            <person name="Gilmore M.S."/>
            <person name="Schwartzman J."/>
            <person name="Van Tyne D."/>
            <person name="Martin M."/>
            <person name="Earl A.M."/>
            <person name="Manson A.L."/>
            <person name="Straub T."/>
            <person name="Salamzade R."/>
            <person name="Saavedra J."/>
            <person name="Lebreton F."/>
            <person name="Prichula J."/>
            <person name="Schaufler K."/>
            <person name="Gaca A."/>
            <person name="Sgardioli B."/>
            <person name="Wagenaar J."/>
            <person name="Strong T."/>
        </authorList>
    </citation>
    <scope>NUCLEOTIDE SEQUENCE [LARGE SCALE GENOMIC DNA]</scope>
    <source>
        <strain evidence="4 5">DIV2402</strain>
    </source>
</reference>
<dbReference type="CDD" id="cd04301">
    <property type="entry name" value="NAT_SF"/>
    <property type="match status" value="1"/>
</dbReference>
<dbReference type="RefSeq" id="WP_207941164.1">
    <property type="nucleotide sequence ID" value="NZ_CP147251.1"/>
</dbReference>
<accession>A0ABZ2SS01</accession>
<feature type="domain" description="N-acetyltransferase" evidence="3">
    <location>
        <begin position="6"/>
        <end position="145"/>
    </location>
</feature>
<evidence type="ECO:0000256" key="2">
    <source>
        <dbReference type="ARBA" id="ARBA00023315"/>
    </source>
</evidence>
<dbReference type="EMBL" id="CP147251">
    <property type="protein sequence ID" value="WYJ76669.1"/>
    <property type="molecule type" value="Genomic_DNA"/>
</dbReference>
<sequence length="145" mass="16643">MNIHLISKREAQLTCLVAVWESAVRATHLFLTEADIKELVPEVKQGLLAIDTLLGVYEEQQLVGFLGIQNEKIEMLFIDNDYRGKGYGKKLIEAALENYVIHWVDVNEQNPEALGFYQHMGFDIMQRSDMDEQGRPFPILHLKKA</sequence>
<dbReference type="PANTHER" id="PTHR43800:SF1">
    <property type="entry name" value="PEPTIDYL-LYSINE N-ACETYLTRANSFERASE YJAB"/>
    <property type="match status" value="1"/>
</dbReference>